<dbReference type="SMART" id="SM00829">
    <property type="entry name" value="PKS_ER"/>
    <property type="match status" value="1"/>
</dbReference>
<keyword evidence="8" id="KW-1185">Reference proteome</keyword>
<comment type="similarity">
    <text evidence="2">Belongs to the zinc-containing alcohol dehydrogenase family.</text>
</comment>
<evidence type="ECO:0000313" key="8">
    <source>
        <dbReference type="Proteomes" id="UP001499878"/>
    </source>
</evidence>
<name>A0ABP9SYA4_9ACTN</name>
<feature type="domain" description="Enoyl reductase (ER)" evidence="6">
    <location>
        <begin position="9"/>
        <end position="360"/>
    </location>
</feature>
<dbReference type="InterPro" id="IPR011032">
    <property type="entry name" value="GroES-like_sf"/>
</dbReference>
<dbReference type="Gene3D" id="3.40.50.720">
    <property type="entry name" value="NAD(P)-binding Rossmann-like Domain"/>
    <property type="match status" value="1"/>
</dbReference>
<dbReference type="Gene3D" id="3.90.180.10">
    <property type="entry name" value="Medium-chain alcohol dehydrogenases, catalytic domain"/>
    <property type="match status" value="1"/>
</dbReference>
<dbReference type="SUPFAM" id="SSF51735">
    <property type="entry name" value="NAD(P)-binding Rossmann-fold domains"/>
    <property type="match status" value="1"/>
</dbReference>
<evidence type="ECO:0000256" key="5">
    <source>
        <dbReference type="ARBA" id="ARBA00023002"/>
    </source>
</evidence>
<reference evidence="8" key="1">
    <citation type="journal article" date="2019" name="Int. J. Syst. Evol. Microbiol.">
        <title>The Global Catalogue of Microorganisms (GCM) 10K type strain sequencing project: providing services to taxonomists for standard genome sequencing and annotation.</title>
        <authorList>
            <consortium name="The Broad Institute Genomics Platform"/>
            <consortium name="The Broad Institute Genome Sequencing Center for Infectious Disease"/>
            <person name="Wu L."/>
            <person name="Ma J."/>
        </authorList>
    </citation>
    <scope>NUCLEOTIDE SEQUENCE [LARGE SCALE GENOMIC DNA]</scope>
    <source>
        <strain evidence="8">JCM 18306</strain>
    </source>
</reference>
<dbReference type="SUPFAM" id="SSF50129">
    <property type="entry name" value="GroES-like"/>
    <property type="match status" value="1"/>
</dbReference>
<dbReference type="PANTHER" id="PTHR43350">
    <property type="entry name" value="NAD-DEPENDENT ALCOHOL DEHYDROGENASE"/>
    <property type="match status" value="1"/>
</dbReference>
<evidence type="ECO:0000313" key="7">
    <source>
        <dbReference type="EMBL" id="GAA5206410.1"/>
    </source>
</evidence>
<evidence type="ECO:0000256" key="1">
    <source>
        <dbReference type="ARBA" id="ARBA00001947"/>
    </source>
</evidence>
<comment type="caution">
    <text evidence="7">The sequence shown here is derived from an EMBL/GenBank/DDBJ whole genome shotgun (WGS) entry which is preliminary data.</text>
</comment>
<keyword evidence="3" id="KW-0479">Metal-binding</keyword>
<dbReference type="RefSeq" id="WP_345628317.1">
    <property type="nucleotide sequence ID" value="NZ_BAABJR010000004.1"/>
</dbReference>
<keyword evidence="4" id="KW-0862">Zinc</keyword>
<evidence type="ECO:0000256" key="4">
    <source>
        <dbReference type="ARBA" id="ARBA00022833"/>
    </source>
</evidence>
<dbReference type="CDD" id="cd08278">
    <property type="entry name" value="benzyl_alcohol_DH"/>
    <property type="match status" value="1"/>
</dbReference>
<evidence type="ECO:0000259" key="6">
    <source>
        <dbReference type="SMART" id="SM00829"/>
    </source>
</evidence>
<dbReference type="InterPro" id="IPR036291">
    <property type="entry name" value="NAD(P)-bd_dom_sf"/>
</dbReference>
<protein>
    <submittedName>
        <fullName evidence="7">NAD(P)-dependent alcohol dehydrogenase</fullName>
    </submittedName>
</protein>
<proteinExistence type="inferred from homology"/>
<comment type="cofactor">
    <cofactor evidence="1">
        <name>Zn(2+)</name>
        <dbReference type="ChEBI" id="CHEBI:29105"/>
    </cofactor>
</comment>
<organism evidence="7 8">
    <name type="scientific">Streptomyces thinghirensis</name>
    <dbReference type="NCBI Taxonomy" id="551547"/>
    <lineage>
        <taxon>Bacteria</taxon>
        <taxon>Bacillati</taxon>
        <taxon>Actinomycetota</taxon>
        <taxon>Actinomycetes</taxon>
        <taxon>Kitasatosporales</taxon>
        <taxon>Streptomycetaceae</taxon>
        <taxon>Streptomyces</taxon>
    </lineage>
</organism>
<dbReference type="Pfam" id="PF08240">
    <property type="entry name" value="ADH_N"/>
    <property type="match status" value="1"/>
</dbReference>
<evidence type="ECO:0000256" key="3">
    <source>
        <dbReference type="ARBA" id="ARBA00022723"/>
    </source>
</evidence>
<gene>
    <name evidence="7" type="ORF">GCM10023323_17750</name>
</gene>
<dbReference type="PANTHER" id="PTHR43350:SF21">
    <property type="entry name" value="S-NITROSOMYCOTHIOL REDUCTASE MSCR"/>
    <property type="match status" value="1"/>
</dbReference>
<keyword evidence="5" id="KW-0560">Oxidoreductase</keyword>
<dbReference type="Proteomes" id="UP001499878">
    <property type="component" value="Unassembled WGS sequence"/>
</dbReference>
<evidence type="ECO:0000256" key="2">
    <source>
        <dbReference type="ARBA" id="ARBA00008072"/>
    </source>
</evidence>
<dbReference type="InterPro" id="IPR013154">
    <property type="entry name" value="ADH-like_N"/>
</dbReference>
<dbReference type="InterPro" id="IPR020843">
    <property type="entry name" value="ER"/>
</dbReference>
<dbReference type="Pfam" id="PF00107">
    <property type="entry name" value="ADH_zinc_N"/>
    <property type="match status" value="1"/>
</dbReference>
<accession>A0ABP9SYA4</accession>
<sequence>MKFGAAVLRSYEDPFTVEEVMLKEGPAEGEILVRIAGCGMCRTDLAVRGSAGRSPLPAVLGHEGSGIVVETGGTRTGLNVGDHVVLSFDSCGHCHNCMGAAPAYCDSFASLNLFGGRKEKAGRFTDAGGTEMAPRWFGQSSFAEYALVPARNAVRVDPALPLELLGPLGCGFLTGAGAVLNSFGVGPGDTLAVFGAGAVGLAAVMAAHAAGAVTVAVDRHPERLALAERFHALPLHAASAGLPDRIQRLTGGGARYALDTTGSAKLINDALRSLRPNGHLGLVARLHTALPLEPGTLDRGRRISHICEGDAVPGLLIPRLTALWQAERFPFDRLIRTYPLAGINEAEHDCETGRVVKPVLIPEGRER</sequence>
<dbReference type="InterPro" id="IPR013149">
    <property type="entry name" value="ADH-like_C"/>
</dbReference>
<dbReference type="EMBL" id="BAABJR010000004">
    <property type="protein sequence ID" value="GAA5206410.1"/>
    <property type="molecule type" value="Genomic_DNA"/>
</dbReference>